<keyword evidence="3" id="KW-1185">Reference proteome</keyword>
<feature type="region of interest" description="Disordered" evidence="1">
    <location>
        <begin position="65"/>
        <end position="84"/>
    </location>
</feature>
<gene>
    <name evidence="2" type="ORF">DDQ41_27055</name>
</gene>
<evidence type="ECO:0000313" key="2">
    <source>
        <dbReference type="EMBL" id="AWK11974.1"/>
    </source>
</evidence>
<reference evidence="2 3" key="1">
    <citation type="submission" date="2018-05" db="EMBL/GenBank/DDBJ databases">
        <title>Complete genome sequence of the Type Strain of Streptomyces spongiicola HNM0071, the producer of staurosporine.</title>
        <authorList>
            <person name="Zhou S."/>
            <person name="Huang X."/>
        </authorList>
    </citation>
    <scope>NUCLEOTIDE SEQUENCE [LARGE SCALE GENOMIC DNA]</scope>
    <source>
        <strain evidence="2 3">HNM0071</strain>
    </source>
</reference>
<name>A0ABM6VD40_9ACTN</name>
<protein>
    <submittedName>
        <fullName evidence="2">Uncharacterized protein</fullName>
    </submittedName>
</protein>
<evidence type="ECO:0000313" key="3">
    <source>
        <dbReference type="Proteomes" id="UP000245051"/>
    </source>
</evidence>
<sequence>MAAAPCTRSCLPSLVSLLVFLGSSSWSSLGLPLGHPRGRRRADGAVLVGGGGHGTEESALEAYALGESGLEGGAAPPSHRGTRP</sequence>
<accession>A0ABM6VD40</accession>
<organism evidence="2 3">
    <name type="scientific">Streptomyces spongiicola</name>
    <dbReference type="NCBI Taxonomy" id="1690221"/>
    <lineage>
        <taxon>Bacteria</taxon>
        <taxon>Bacillati</taxon>
        <taxon>Actinomycetota</taxon>
        <taxon>Actinomycetes</taxon>
        <taxon>Kitasatosporales</taxon>
        <taxon>Streptomycetaceae</taxon>
        <taxon>Streptomyces</taxon>
    </lineage>
</organism>
<evidence type="ECO:0000256" key="1">
    <source>
        <dbReference type="SAM" id="MobiDB-lite"/>
    </source>
</evidence>
<dbReference type="Proteomes" id="UP000245051">
    <property type="component" value="Chromosome"/>
</dbReference>
<dbReference type="EMBL" id="CP029254">
    <property type="protein sequence ID" value="AWK11974.1"/>
    <property type="molecule type" value="Genomic_DNA"/>
</dbReference>
<proteinExistence type="predicted"/>